<feature type="region of interest" description="Disordered" evidence="1">
    <location>
        <begin position="1"/>
        <end position="21"/>
    </location>
</feature>
<keyword evidence="3" id="KW-1185">Reference proteome</keyword>
<evidence type="ECO:0000256" key="1">
    <source>
        <dbReference type="SAM" id="MobiDB-lite"/>
    </source>
</evidence>
<evidence type="ECO:0000313" key="2">
    <source>
        <dbReference type="EMBL" id="CAL1680744.1"/>
    </source>
</evidence>
<organism evidence="2 3">
    <name type="scientific">Lasius platythorax</name>
    <dbReference type="NCBI Taxonomy" id="488582"/>
    <lineage>
        <taxon>Eukaryota</taxon>
        <taxon>Metazoa</taxon>
        <taxon>Ecdysozoa</taxon>
        <taxon>Arthropoda</taxon>
        <taxon>Hexapoda</taxon>
        <taxon>Insecta</taxon>
        <taxon>Pterygota</taxon>
        <taxon>Neoptera</taxon>
        <taxon>Endopterygota</taxon>
        <taxon>Hymenoptera</taxon>
        <taxon>Apocrita</taxon>
        <taxon>Aculeata</taxon>
        <taxon>Formicoidea</taxon>
        <taxon>Formicidae</taxon>
        <taxon>Formicinae</taxon>
        <taxon>Lasius</taxon>
        <taxon>Lasius</taxon>
    </lineage>
</organism>
<dbReference type="Proteomes" id="UP001497644">
    <property type="component" value="Chromosome 2"/>
</dbReference>
<accession>A0AAV2NN21</accession>
<reference evidence="2" key="1">
    <citation type="submission" date="2024-04" db="EMBL/GenBank/DDBJ databases">
        <authorList>
            <consortium name="Molecular Ecology Group"/>
        </authorList>
    </citation>
    <scope>NUCLEOTIDE SEQUENCE</scope>
</reference>
<name>A0AAV2NN21_9HYME</name>
<sequence>MRNRETGLKVITTPGEPGIRNATSVTRDWHLLENDQGTSQAGVPGWFPRRTPSLTFIMSATFACTSRASP</sequence>
<dbReference type="EMBL" id="OZ034825">
    <property type="protein sequence ID" value="CAL1680744.1"/>
    <property type="molecule type" value="Genomic_DNA"/>
</dbReference>
<dbReference type="AlphaFoldDB" id="A0AAV2NN21"/>
<protein>
    <submittedName>
        <fullName evidence="2">Uncharacterized protein</fullName>
    </submittedName>
</protein>
<evidence type="ECO:0000313" key="3">
    <source>
        <dbReference type="Proteomes" id="UP001497644"/>
    </source>
</evidence>
<gene>
    <name evidence="2" type="ORF">LPLAT_LOCUS6715</name>
</gene>
<proteinExistence type="predicted"/>